<dbReference type="Proteomes" id="UP000294508">
    <property type="component" value="Unassembled WGS sequence"/>
</dbReference>
<feature type="compositionally biased region" description="Pro residues" evidence="1">
    <location>
        <begin position="193"/>
        <end position="227"/>
    </location>
</feature>
<reference evidence="2 3" key="1">
    <citation type="journal article" date="2015" name="Stand. Genomic Sci.">
        <title>Genomic Encyclopedia of Bacterial and Archaeal Type Strains, Phase III: the genomes of soil and plant-associated and newly described type strains.</title>
        <authorList>
            <person name="Whitman W.B."/>
            <person name="Woyke T."/>
            <person name="Klenk H.P."/>
            <person name="Zhou Y."/>
            <person name="Lilburn T.G."/>
            <person name="Beck B.J."/>
            <person name="De Vos P."/>
            <person name="Vandamme P."/>
            <person name="Eisen J.A."/>
            <person name="Garrity G."/>
            <person name="Hugenholtz P."/>
            <person name="Kyrpides N.C."/>
        </authorList>
    </citation>
    <scope>NUCLEOTIDE SEQUENCE [LARGE SCALE GENOMIC DNA]</scope>
    <source>
        <strain evidence="2 3">VKM Ac-2572</strain>
    </source>
</reference>
<dbReference type="EMBL" id="SLWN01000013">
    <property type="protein sequence ID" value="TCO19782.1"/>
    <property type="molecule type" value="Genomic_DNA"/>
</dbReference>
<proteinExistence type="predicted"/>
<evidence type="ECO:0000313" key="3">
    <source>
        <dbReference type="Proteomes" id="UP000294508"/>
    </source>
</evidence>
<evidence type="ECO:0000256" key="1">
    <source>
        <dbReference type="SAM" id="MobiDB-lite"/>
    </source>
</evidence>
<feature type="compositionally biased region" description="Basic and acidic residues" evidence="1">
    <location>
        <begin position="66"/>
        <end position="87"/>
    </location>
</feature>
<dbReference type="AlphaFoldDB" id="A0A4R2H6M8"/>
<keyword evidence="3" id="KW-1185">Reference proteome</keyword>
<feature type="region of interest" description="Disordered" evidence="1">
    <location>
        <begin position="1"/>
        <end position="87"/>
    </location>
</feature>
<dbReference type="Gene3D" id="1.20.120.20">
    <property type="entry name" value="Apolipoprotein"/>
    <property type="match status" value="1"/>
</dbReference>
<accession>A0A4R2H6M8</accession>
<organism evidence="2 3">
    <name type="scientific">Kribbella steppae</name>
    <dbReference type="NCBI Taxonomy" id="2512223"/>
    <lineage>
        <taxon>Bacteria</taxon>
        <taxon>Bacillati</taxon>
        <taxon>Actinomycetota</taxon>
        <taxon>Actinomycetes</taxon>
        <taxon>Propionibacteriales</taxon>
        <taxon>Kribbellaceae</taxon>
        <taxon>Kribbella</taxon>
    </lineage>
</organism>
<protein>
    <submittedName>
        <fullName evidence="2">Uncharacterized protein</fullName>
    </submittedName>
</protein>
<name>A0A4R2H6M8_9ACTN</name>
<feature type="region of interest" description="Disordered" evidence="1">
    <location>
        <begin position="163"/>
        <end position="238"/>
    </location>
</feature>
<comment type="caution">
    <text evidence="2">The sequence shown here is derived from an EMBL/GenBank/DDBJ whole genome shotgun (WGS) entry which is preliminary data.</text>
</comment>
<evidence type="ECO:0000313" key="2">
    <source>
        <dbReference type="EMBL" id="TCO19782.1"/>
    </source>
</evidence>
<gene>
    <name evidence="2" type="ORF">EV652_113181</name>
</gene>
<dbReference type="OrthoDB" id="4578793at2"/>
<feature type="compositionally biased region" description="Basic and acidic residues" evidence="1">
    <location>
        <begin position="44"/>
        <end position="59"/>
    </location>
</feature>
<dbReference type="RefSeq" id="WP_132213241.1">
    <property type="nucleotide sequence ID" value="NZ_SLWN01000013.1"/>
</dbReference>
<sequence length="238" mass="24529">MTDMNHRMDAASPPAEGMTETARDEAGQLKETSVEATRQVAGTVKDKASDVTSDAREQARQLAGQTREELVGQARQQKERATDGLRSVSHELRGMAEHGESGLGAQLARHGADFTDQAADFLQKHEPGDLLEEVRGYARRKPGTFLLVAVAAGVVAGRLTRSLAAGGSGTSSNSTIGVPEQSAGGPAADDYLIPPPSAPMSAPPVAPTSTPPPAPTPVAPDPDPGAPVTPRFGPGSGQ</sequence>